<evidence type="ECO:0000256" key="1">
    <source>
        <dbReference type="SAM" id="MobiDB-lite"/>
    </source>
</evidence>
<proteinExistence type="predicted"/>
<name>A0A383UVZ2_BLUHO</name>
<organism evidence="2 3">
    <name type="scientific">Blumeria hordei</name>
    <name type="common">Barley powdery mildew</name>
    <name type="synonym">Blumeria graminis f. sp. hordei</name>
    <dbReference type="NCBI Taxonomy" id="2867405"/>
    <lineage>
        <taxon>Eukaryota</taxon>
        <taxon>Fungi</taxon>
        <taxon>Dikarya</taxon>
        <taxon>Ascomycota</taxon>
        <taxon>Pezizomycotina</taxon>
        <taxon>Leotiomycetes</taxon>
        <taxon>Erysiphales</taxon>
        <taxon>Erysiphaceae</taxon>
        <taxon>Blumeria</taxon>
    </lineage>
</organism>
<sequence length="38" mass="4315">MGLLPKRISSTGRRKLHQNSTAAYNGLQQKNSNIDFLR</sequence>
<dbReference type="VEuPathDB" id="FungiDB:BLGHR1_15288"/>
<protein>
    <submittedName>
        <fullName evidence="2">Uncharacterized protein</fullName>
    </submittedName>
</protein>
<evidence type="ECO:0000313" key="2">
    <source>
        <dbReference type="EMBL" id="SZF04491.1"/>
    </source>
</evidence>
<dbReference type="AlphaFoldDB" id="A0A383UVZ2"/>
<feature type="region of interest" description="Disordered" evidence="1">
    <location>
        <begin position="1"/>
        <end position="38"/>
    </location>
</feature>
<gene>
    <name evidence="2" type="ORF">BLGHR1_15288</name>
</gene>
<dbReference type="Proteomes" id="UP000275772">
    <property type="component" value="Unassembled WGS sequence"/>
</dbReference>
<reference evidence="2 3" key="1">
    <citation type="submission" date="2017-11" db="EMBL/GenBank/DDBJ databases">
        <authorList>
            <person name="Kracher B."/>
        </authorList>
    </citation>
    <scope>NUCLEOTIDE SEQUENCE [LARGE SCALE GENOMIC DNA]</scope>
    <source>
        <strain evidence="2 3">RACE1</strain>
    </source>
</reference>
<accession>A0A383UVZ2</accession>
<evidence type="ECO:0000313" key="3">
    <source>
        <dbReference type="Proteomes" id="UP000275772"/>
    </source>
</evidence>
<dbReference type="EMBL" id="UNSH01000067">
    <property type="protein sequence ID" value="SZF04491.1"/>
    <property type="molecule type" value="Genomic_DNA"/>
</dbReference>
<feature type="compositionally biased region" description="Polar residues" evidence="1">
    <location>
        <begin position="18"/>
        <end position="38"/>
    </location>
</feature>